<dbReference type="RefSeq" id="WP_118047221.1">
    <property type="nucleotide sequence ID" value="NZ_QRWQ01000014.1"/>
</dbReference>
<dbReference type="Pfam" id="PF08890">
    <property type="entry name" value="Phage_TAC_5"/>
    <property type="match status" value="1"/>
</dbReference>
<name>A0A412NE09_MEDGN</name>
<reference evidence="1 2" key="1">
    <citation type="submission" date="2018-08" db="EMBL/GenBank/DDBJ databases">
        <title>A genome reference for cultivated species of the human gut microbiota.</title>
        <authorList>
            <person name="Zou Y."/>
            <person name="Xue W."/>
            <person name="Luo G."/>
        </authorList>
    </citation>
    <scope>NUCLEOTIDE SEQUENCE [LARGE SCALE GENOMIC DNA]</scope>
    <source>
        <strain evidence="1 2">AF19-16AC</strain>
    </source>
</reference>
<dbReference type="InterPro" id="IPR038559">
    <property type="entry name" value="XkdN-like_sf"/>
</dbReference>
<dbReference type="AlphaFoldDB" id="A0A412NE09"/>
<protein>
    <recommendedName>
        <fullName evidence="3">Phage XkdN-like protein</fullName>
    </recommendedName>
</protein>
<accession>A0A412NE09</accession>
<proteinExistence type="predicted"/>
<dbReference type="Gene3D" id="3.30.2220.30">
    <property type="match status" value="1"/>
</dbReference>
<evidence type="ECO:0008006" key="3">
    <source>
        <dbReference type="Google" id="ProtNLM"/>
    </source>
</evidence>
<dbReference type="Proteomes" id="UP000283834">
    <property type="component" value="Unassembled WGS sequence"/>
</dbReference>
<comment type="caution">
    <text evidence="1">The sequence shown here is derived from an EMBL/GenBank/DDBJ whole genome shotgun (WGS) entry which is preliminary data.</text>
</comment>
<evidence type="ECO:0000313" key="1">
    <source>
        <dbReference type="EMBL" id="RGT37000.1"/>
    </source>
</evidence>
<dbReference type="EMBL" id="QRWQ01000014">
    <property type="protein sequence ID" value="RGT37000.1"/>
    <property type="molecule type" value="Genomic_DNA"/>
</dbReference>
<gene>
    <name evidence="1" type="ORF">DWX36_13030</name>
</gene>
<evidence type="ECO:0000313" key="2">
    <source>
        <dbReference type="Proteomes" id="UP000283834"/>
    </source>
</evidence>
<sequence>MATKNVNVEAVQAEETEKKEAVNILDLLLGSDVGEIKLPTKEVEITRLSQVYGAPFILTIKAITPAKFEEIQDMSIDVKGKDADIDITQLQLFTVIEGVVDPTGAPMFKNKELMSKFKVSTPKDLVRAILLSGEIAKIYGEISELAGFGDNAVKEVKNS</sequence>
<organism evidence="1 2">
    <name type="scientific">Mediterraneibacter gnavus</name>
    <name type="common">Ruminococcus gnavus</name>
    <dbReference type="NCBI Taxonomy" id="33038"/>
    <lineage>
        <taxon>Bacteria</taxon>
        <taxon>Bacillati</taxon>
        <taxon>Bacillota</taxon>
        <taxon>Clostridia</taxon>
        <taxon>Lachnospirales</taxon>
        <taxon>Lachnospiraceae</taxon>
        <taxon>Mediterraneibacter</taxon>
    </lineage>
</organism>
<dbReference type="InterPro" id="IPR014986">
    <property type="entry name" value="XkdN-like"/>
</dbReference>